<keyword evidence="2" id="KW-1185">Reference proteome</keyword>
<reference evidence="1 2" key="1">
    <citation type="submission" date="2018-12" db="EMBL/GenBank/DDBJ databases">
        <authorList>
            <person name="Wang H."/>
            <person name="Peng S."/>
            <person name="Yu X."/>
            <person name="Li X."/>
        </authorList>
    </citation>
    <scope>NUCLEOTIDE SEQUENCE [LARGE SCALE GENOMIC DNA]</scope>
    <source>
        <strain evidence="1 2">PFYN01</strain>
    </source>
</reference>
<evidence type="ECO:0000313" key="1">
    <source>
        <dbReference type="EMBL" id="AZQ49401.1"/>
    </source>
</evidence>
<proteinExistence type="predicted"/>
<organism evidence="1 2">
    <name type="scientific">Bacillus albus</name>
    <dbReference type="NCBI Taxonomy" id="2026189"/>
    <lineage>
        <taxon>Bacteria</taxon>
        <taxon>Bacillati</taxon>
        <taxon>Bacillota</taxon>
        <taxon>Bacilli</taxon>
        <taxon>Bacillales</taxon>
        <taxon>Bacillaceae</taxon>
        <taxon>Bacillus</taxon>
        <taxon>Bacillus cereus group</taxon>
    </lineage>
</organism>
<dbReference type="EMBL" id="CP034548">
    <property type="protein sequence ID" value="AZQ49401.1"/>
    <property type="molecule type" value="Genomic_DNA"/>
</dbReference>
<protein>
    <submittedName>
        <fullName evidence="1">Iron ABC transporter substrate-binding protein</fullName>
    </submittedName>
</protein>
<sequence>MKKFLSIFTVVLLFAVECGQQKEEKKVKTTDNTKQAITIKYAEGETKFDKPAKKFVVLGAPYFLGVIGKHRKKIN</sequence>
<gene>
    <name evidence="1" type="ORF">EJW27_04755</name>
</gene>
<accession>A0ABM7E880</accession>
<name>A0ABM7E880_9BACI</name>
<evidence type="ECO:0000313" key="2">
    <source>
        <dbReference type="Proteomes" id="UP000272492"/>
    </source>
</evidence>
<dbReference type="Proteomes" id="UP000272492">
    <property type="component" value="Chromosome"/>
</dbReference>